<keyword evidence="3" id="KW-1185">Reference proteome</keyword>
<evidence type="ECO:0000256" key="1">
    <source>
        <dbReference type="SAM" id="MobiDB-lite"/>
    </source>
</evidence>
<dbReference type="Proteomes" id="UP001372338">
    <property type="component" value="Unassembled WGS sequence"/>
</dbReference>
<comment type="caution">
    <text evidence="2">The sequence shown here is derived from an EMBL/GenBank/DDBJ whole genome shotgun (WGS) entry which is preliminary data.</text>
</comment>
<dbReference type="EMBL" id="JAYWIO010000003">
    <property type="protein sequence ID" value="KAK7273301.1"/>
    <property type="molecule type" value="Genomic_DNA"/>
</dbReference>
<evidence type="ECO:0000313" key="3">
    <source>
        <dbReference type="Proteomes" id="UP001372338"/>
    </source>
</evidence>
<accession>A0AAN9FF78</accession>
<feature type="compositionally biased region" description="Polar residues" evidence="1">
    <location>
        <begin position="10"/>
        <end position="21"/>
    </location>
</feature>
<feature type="compositionally biased region" description="Polar residues" evidence="1">
    <location>
        <begin position="81"/>
        <end position="102"/>
    </location>
</feature>
<organism evidence="2 3">
    <name type="scientific">Crotalaria pallida</name>
    <name type="common">Smooth rattlebox</name>
    <name type="synonym">Crotalaria striata</name>
    <dbReference type="NCBI Taxonomy" id="3830"/>
    <lineage>
        <taxon>Eukaryota</taxon>
        <taxon>Viridiplantae</taxon>
        <taxon>Streptophyta</taxon>
        <taxon>Embryophyta</taxon>
        <taxon>Tracheophyta</taxon>
        <taxon>Spermatophyta</taxon>
        <taxon>Magnoliopsida</taxon>
        <taxon>eudicotyledons</taxon>
        <taxon>Gunneridae</taxon>
        <taxon>Pentapetalae</taxon>
        <taxon>rosids</taxon>
        <taxon>fabids</taxon>
        <taxon>Fabales</taxon>
        <taxon>Fabaceae</taxon>
        <taxon>Papilionoideae</taxon>
        <taxon>50 kb inversion clade</taxon>
        <taxon>genistoids sensu lato</taxon>
        <taxon>core genistoids</taxon>
        <taxon>Crotalarieae</taxon>
        <taxon>Crotalaria</taxon>
    </lineage>
</organism>
<proteinExistence type="predicted"/>
<feature type="region of interest" description="Disordered" evidence="1">
    <location>
        <begin position="81"/>
        <end position="105"/>
    </location>
</feature>
<protein>
    <submittedName>
        <fullName evidence="2">Uncharacterized protein</fullName>
    </submittedName>
</protein>
<name>A0AAN9FF78_CROPI</name>
<sequence length="194" mass="21611">MQKLQPGRTILSSTDSVKNSLSSTAQVQSNIKSSGSRSALSDLTNTINASRRRLKSMLQIDDNLAIRFLAKDFDDISVKPSYNQQRSSIPESNENLSTSTDPINGHIRESFANKKRMSDIQDETIHFGIRGDFLQCNQRESAKFEGDVGTNICVHITEDRYPSPKNKTSDNKENLSTSTELENIDIPGMINVTL</sequence>
<evidence type="ECO:0000313" key="2">
    <source>
        <dbReference type="EMBL" id="KAK7273301.1"/>
    </source>
</evidence>
<feature type="region of interest" description="Disordered" evidence="1">
    <location>
        <begin position="1"/>
        <end position="21"/>
    </location>
</feature>
<dbReference type="AlphaFoldDB" id="A0AAN9FF78"/>
<gene>
    <name evidence="2" type="ORF">RIF29_14350</name>
</gene>
<reference evidence="2 3" key="1">
    <citation type="submission" date="2024-01" db="EMBL/GenBank/DDBJ databases">
        <title>The genomes of 5 underutilized Papilionoideae crops provide insights into root nodulation and disease resistanc.</title>
        <authorList>
            <person name="Yuan L."/>
        </authorList>
    </citation>
    <scope>NUCLEOTIDE SEQUENCE [LARGE SCALE GENOMIC DNA]</scope>
    <source>
        <strain evidence="2">ZHUSHIDOU_FW_LH</strain>
        <tissue evidence="2">Leaf</tissue>
    </source>
</reference>